<keyword evidence="4" id="KW-0342">GTP-binding</keyword>
<dbReference type="PANTHER" id="PTHR40392">
    <property type="entry name" value="2-PHOSPHO-L-LACTATE GUANYLYLTRANSFERASE"/>
    <property type="match status" value="1"/>
</dbReference>
<dbReference type="Gene3D" id="3.90.550.10">
    <property type="entry name" value="Spore Coat Polysaccharide Biosynthesis Protein SpsA, Chain A"/>
    <property type="match status" value="1"/>
</dbReference>
<dbReference type="InterPro" id="IPR029044">
    <property type="entry name" value="Nucleotide-diphossugar_trans"/>
</dbReference>
<reference evidence="5 6" key="1">
    <citation type="submission" date="2017-09" db="EMBL/GenBank/DDBJ databases">
        <title>The Catabolism of 3,6-Dichlorosalicylic acid is Initiated by the Cytochrome P450 Monooxygenase DsmABC in Rhizorhabdus dicambivorans Ndbn-20.</title>
        <authorList>
            <person name="Na L."/>
        </authorList>
    </citation>
    <scope>NUCLEOTIDE SEQUENCE [LARGE SCALE GENOMIC DNA]</scope>
    <source>
        <strain evidence="5 6">Ndbn-20m</strain>
    </source>
</reference>
<dbReference type="PANTHER" id="PTHR40392:SF1">
    <property type="entry name" value="2-PHOSPHO-L-LACTATE GUANYLYLTRANSFERASE"/>
    <property type="match status" value="1"/>
</dbReference>
<proteinExistence type="predicted"/>
<evidence type="ECO:0000256" key="4">
    <source>
        <dbReference type="ARBA" id="ARBA00023134"/>
    </source>
</evidence>
<evidence type="ECO:0000313" key="5">
    <source>
        <dbReference type="EMBL" id="PCE42345.1"/>
    </source>
</evidence>
<evidence type="ECO:0000313" key="6">
    <source>
        <dbReference type="Proteomes" id="UP000218934"/>
    </source>
</evidence>
<gene>
    <name evidence="5" type="primary">cofC</name>
    <name evidence="5" type="ORF">COO09_10095</name>
</gene>
<protein>
    <submittedName>
        <fullName evidence="5">2-phospho-L-lactate guanylyltransferase</fullName>
    </submittedName>
</protein>
<evidence type="ECO:0000256" key="1">
    <source>
        <dbReference type="ARBA" id="ARBA00022679"/>
    </source>
</evidence>
<keyword evidence="3" id="KW-0547">Nucleotide-binding</keyword>
<dbReference type="SUPFAM" id="SSF53448">
    <property type="entry name" value="Nucleotide-diphospho-sugar transferases"/>
    <property type="match status" value="1"/>
</dbReference>
<dbReference type="EMBL" id="NWUF01000008">
    <property type="protein sequence ID" value="PCE42345.1"/>
    <property type="molecule type" value="Genomic_DNA"/>
</dbReference>
<comment type="caution">
    <text evidence="5">The sequence shown here is derived from an EMBL/GenBank/DDBJ whole genome shotgun (WGS) entry which is preliminary data.</text>
</comment>
<dbReference type="GO" id="GO:0043814">
    <property type="term" value="F:phospholactate guanylyltransferase activity"/>
    <property type="evidence" value="ECO:0007669"/>
    <property type="project" value="InterPro"/>
</dbReference>
<dbReference type="AlphaFoldDB" id="A0A2A4FXX4"/>
<evidence type="ECO:0000256" key="3">
    <source>
        <dbReference type="ARBA" id="ARBA00022741"/>
    </source>
</evidence>
<dbReference type="KEGG" id="rdi:CMV14_13685"/>
<sequence length="198" mass="21140">MACHLVLAVRPFDQGKSRLAEVLSKKERIALNFKFLYRTFLVGIQVFPPHLITVVSRSDAQLKAARIAGAHALPERGESLNDALLQGAQDAVARGATAILSLSSDLPYLEAADLRAMLEAPADVAIATDEAGLGTNALLLRPALAIPYRYGAGSLAAHRAAAEAAGLRVAVVERPGLARDVDIPADLDLLRIERPEFF</sequence>
<accession>A0A2A4FXX4</accession>
<name>A0A2A4FXX4_9SPHN</name>
<keyword evidence="6" id="KW-1185">Reference proteome</keyword>
<dbReference type="Pfam" id="PF01983">
    <property type="entry name" value="CofC"/>
    <property type="match status" value="1"/>
</dbReference>
<dbReference type="GO" id="GO:0005525">
    <property type="term" value="F:GTP binding"/>
    <property type="evidence" value="ECO:0007669"/>
    <property type="project" value="UniProtKB-KW"/>
</dbReference>
<organism evidence="5 6">
    <name type="scientific">Rhizorhabdus dicambivorans</name>
    <dbReference type="NCBI Taxonomy" id="1850238"/>
    <lineage>
        <taxon>Bacteria</taxon>
        <taxon>Pseudomonadati</taxon>
        <taxon>Pseudomonadota</taxon>
        <taxon>Alphaproteobacteria</taxon>
        <taxon>Sphingomonadales</taxon>
        <taxon>Sphingomonadaceae</taxon>
        <taxon>Rhizorhabdus</taxon>
    </lineage>
</organism>
<dbReference type="Proteomes" id="UP000218934">
    <property type="component" value="Unassembled WGS sequence"/>
</dbReference>
<dbReference type="RefSeq" id="WP_066963327.1">
    <property type="nucleotide sequence ID" value="NZ_NWUF01000008.1"/>
</dbReference>
<dbReference type="NCBIfam" id="TIGR03552">
    <property type="entry name" value="F420_cofC"/>
    <property type="match status" value="1"/>
</dbReference>
<dbReference type="OrthoDB" id="5243750at2"/>
<keyword evidence="1 5" id="KW-0808">Transferase</keyword>
<dbReference type="InterPro" id="IPR002835">
    <property type="entry name" value="CofC"/>
</dbReference>
<keyword evidence="2 5" id="KW-0548">Nucleotidyltransferase</keyword>
<evidence type="ECO:0000256" key="2">
    <source>
        <dbReference type="ARBA" id="ARBA00022695"/>
    </source>
</evidence>